<accession>A0A0C9MTR2</accession>
<dbReference type="PROSITE" id="PS50012">
    <property type="entry name" value="RCC1_3"/>
    <property type="match status" value="1"/>
</dbReference>
<evidence type="ECO:0000313" key="4">
    <source>
        <dbReference type="Proteomes" id="UP000053815"/>
    </source>
</evidence>
<dbReference type="Pfam" id="PF13540">
    <property type="entry name" value="RCC1_2"/>
    <property type="match status" value="1"/>
</dbReference>
<feature type="repeat" description="RCC1" evidence="2">
    <location>
        <begin position="227"/>
        <end position="287"/>
    </location>
</feature>
<reference evidence="3" key="1">
    <citation type="submission" date="2014-09" db="EMBL/GenBank/DDBJ databases">
        <title>Draft genome sequence of an oleaginous Mucoromycotina fungus Mucor ambiguus NBRC6742.</title>
        <authorList>
            <person name="Takeda I."/>
            <person name="Yamane N."/>
            <person name="Morita T."/>
            <person name="Tamano K."/>
            <person name="Machida M."/>
            <person name="Baker S."/>
            <person name="Koike H."/>
        </authorList>
    </citation>
    <scope>NUCLEOTIDE SEQUENCE</scope>
    <source>
        <strain evidence="3">NBRC 6742</strain>
    </source>
</reference>
<evidence type="ECO:0000313" key="3">
    <source>
        <dbReference type="EMBL" id="GAN06787.1"/>
    </source>
</evidence>
<dbReference type="InterPro" id="IPR009091">
    <property type="entry name" value="RCC1/BLIP-II"/>
</dbReference>
<dbReference type="InterPro" id="IPR000408">
    <property type="entry name" value="Reg_chr_condens"/>
</dbReference>
<sequence>MQNRLYSFGFNAFGQAKESDEAIVRSPYCHTHTSRVLFTCWETTIVIDDEDVLQFWGFQPPWFSKFKRLCQQKRNIISIFGDPNTVMGVIDEQHTMSYVTETSEHIDCMTHVEQAVYCQGQHAIFALNQASGQVEQYSIDTLDSLKLDLPPGCRVTRMSAAQTHLLFLTDSLDVPVLGFRSNRLSQCGIDYQQQELNTPTAIEYFCGLRDATDVACGPFHSAVILGGDVYTFGWSKDGRLGWGSTRQSDDDDIISLAVFLDVNDQPIEINATKVACGSAHTLVLDDQRRVWSCGSNAYGQLGRTLPADQHSDAHFRRCSSDKAMDCFAGRWTSFILI</sequence>
<dbReference type="PANTHER" id="PTHR22870">
    <property type="entry name" value="REGULATOR OF CHROMOSOME CONDENSATION"/>
    <property type="match status" value="1"/>
</dbReference>
<dbReference type="SUPFAM" id="SSF50985">
    <property type="entry name" value="RCC1/BLIP-II"/>
    <property type="match status" value="1"/>
</dbReference>
<name>A0A0C9MTR2_9FUNG</name>
<dbReference type="InterPro" id="IPR051210">
    <property type="entry name" value="Ub_ligase/GEF_domain"/>
</dbReference>
<proteinExistence type="predicted"/>
<keyword evidence="4" id="KW-1185">Reference proteome</keyword>
<gene>
    <name evidence="3" type="ORF">MAM1_0135c06277</name>
</gene>
<dbReference type="OrthoDB" id="5370059at2759"/>
<keyword evidence="1" id="KW-0677">Repeat</keyword>
<evidence type="ECO:0000256" key="2">
    <source>
        <dbReference type="PROSITE-ProRule" id="PRU00235"/>
    </source>
</evidence>
<protein>
    <recommendedName>
        <fullName evidence="5">RCC1/BLIP-II protein</fullName>
    </recommendedName>
</protein>
<evidence type="ECO:0000256" key="1">
    <source>
        <dbReference type="ARBA" id="ARBA00022737"/>
    </source>
</evidence>
<dbReference type="Gene3D" id="2.130.10.30">
    <property type="entry name" value="Regulator of chromosome condensation 1/beta-lactamase-inhibitor protein II"/>
    <property type="match status" value="1"/>
</dbReference>
<dbReference type="Proteomes" id="UP000053815">
    <property type="component" value="Unassembled WGS sequence"/>
</dbReference>
<dbReference type="STRING" id="91626.A0A0C9MTR2"/>
<dbReference type="AlphaFoldDB" id="A0A0C9MTR2"/>
<evidence type="ECO:0008006" key="5">
    <source>
        <dbReference type="Google" id="ProtNLM"/>
    </source>
</evidence>
<organism evidence="3">
    <name type="scientific">Mucor ambiguus</name>
    <dbReference type="NCBI Taxonomy" id="91626"/>
    <lineage>
        <taxon>Eukaryota</taxon>
        <taxon>Fungi</taxon>
        <taxon>Fungi incertae sedis</taxon>
        <taxon>Mucoromycota</taxon>
        <taxon>Mucoromycotina</taxon>
        <taxon>Mucoromycetes</taxon>
        <taxon>Mucorales</taxon>
        <taxon>Mucorineae</taxon>
        <taxon>Mucoraceae</taxon>
        <taxon>Mucor</taxon>
    </lineage>
</organism>
<dbReference type="PANTHER" id="PTHR22870:SF445">
    <property type="match status" value="1"/>
</dbReference>
<dbReference type="EMBL" id="DF836424">
    <property type="protein sequence ID" value="GAN06787.1"/>
    <property type="molecule type" value="Genomic_DNA"/>
</dbReference>